<evidence type="ECO:0000313" key="2">
    <source>
        <dbReference type="EMBL" id="EWM20396.1"/>
    </source>
</evidence>
<organism evidence="2 3">
    <name type="scientific">Nannochloropsis gaditana</name>
    <dbReference type="NCBI Taxonomy" id="72520"/>
    <lineage>
        <taxon>Eukaryota</taxon>
        <taxon>Sar</taxon>
        <taxon>Stramenopiles</taxon>
        <taxon>Ochrophyta</taxon>
        <taxon>Eustigmatophyceae</taxon>
        <taxon>Eustigmatales</taxon>
        <taxon>Monodopsidaceae</taxon>
        <taxon>Nannochloropsis</taxon>
    </lineage>
</organism>
<keyword evidence="1" id="KW-1133">Transmembrane helix</keyword>
<keyword evidence="1" id="KW-0472">Membrane</keyword>
<dbReference type="Proteomes" id="UP000019335">
    <property type="component" value="Unassembled WGS sequence"/>
</dbReference>
<keyword evidence="1" id="KW-0812">Transmembrane</keyword>
<reference evidence="2 3" key="1">
    <citation type="journal article" date="2014" name="Mol. Plant">
        <title>Chromosome Scale Genome Assembly and Transcriptome Profiling of Nannochloropsis gaditana in Nitrogen Depletion.</title>
        <authorList>
            <person name="Corteggiani Carpinelli E."/>
            <person name="Telatin A."/>
            <person name="Vitulo N."/>
            <person name="Forcato C."/>
            <person name="D'Angelo M."/>
            <person name="Schiavon R."/>
            <person name="Vezzi A."/>
            <person name="Giacometti G.M."/>
            <person name="Morosinotto T."/>
            <person name="Valle G."/>
        </authorList>
    </citation>
    <scope>NUCLEOTIDE SEQUENCE [LARGE SCALE GENOMIC DNA]</scope>
    <source>
        <strain evidence="2 3">B-31</strain>
    </source>
</reference>
<sequence length="116" mass="12147">MLELSMRSASPLATKVAVGVAALASIPAVLHLLGAVYKKYHLLTSLPGPPARTLSAKGHEEELKQHGGLCKYLLALHAAHGPVLRLVLGGEVFVSVCDTQVPLPPSLPPSFPPSFP</sequence>
<evidence type="ECO:0000256" key="1">
    <source>
        <dbReference type="SAM" id="Phobius"/>
    </source>
</evidence>
<evidence type="ECO:0000313" key="3">
    <source>
        <dbReference type="Proteomes" id="UP000019335"/>
    </source>
</evidence>
<keyword evidence="3" id="KW-1185">Reference proteome</keyword>
<dbReference type="AlphaFoldDB" id="W7TJ74"/>
<name>W7TJ74_9STRA</name>
<comment type="caution">
    <text evidence="2">The sequence shown here is derived from an EMBL/GenBank/DDBJ whole genome shotgun (WGS) entry which is preliminary data.</text>
</comment>
<protein>
    <submittedName>
        <fullName evidence="2">Uncharacterized protein</fullName>
    </submittedName>
</protein>
<proteinExistence type="predicted"/>
<dbReference type="EMBL" id="AZIL01003122">
    <property type="protein sequence ID" value="EWM20396.1"/>
    <property type="molecule type" value="Genomic_DNA"/>
</dbReference>
<feature type="transmembrane region" description="Helical" evidence="1">
    <location>
        <begin position="12"/>
        <end position="37"/>
    </location>
</feature>
<accession>W7TJ74</accession>
<gene>
    <name evidence="2" type="ORF">Naga_101148g3</name>
</gene>